<keyword evidence="2" id="KW-1185">Reference proteome</keyword>
<evidence type="ECO:0000313" key="2">
    <source>
        <dbReference type="Proteomes" id="UP000031838"/>
    </source>
</evidence>
<dbReference type="EMBL" id="CP002581">
    <property type="protein sequence ID" value="AJK49039.1"/>
    <property type="molecule type" value="Genomic_DNA"/>
</dbReference>
<dbReference type="RefSeq" id="WP_042627571.1">
    <property type="nucleotide sequence ID" value="NZ_CP002581.1"/>
</dbReference>
<sequence length="352" mass="37947">MRTVLLSNQRYTLELSPHRADPALVTRLTQFLAPYFSEPAPHGAAVPEIDLRLALHEPDAFEAAWITRCTTPATIRETTAPGFTLRVFLAREAGVLLAWDPDLRVGYRIEPARRQVDFYGAANAFIHLIELVRYYGLLVEQWKGTAIMHASAVATRAGEIVAIGGVKGAGKTTTMLDLVASGEYLYFSGDKLLLDVVDGRVRARGWPDYPHVGVGTLRSHPELAEQLGLAAVATDPAVADTDKRLCPPEAMRRALASSDAGSGWLGSVCLPEVSAPGPFRIDALGSDQIALALRAPGLFEWPHRFITSTWHGLPAAVASVDFSDTIPAALAGALAGVRWESRLGLPRLSVLS</sequence>
<proteinExistence type="predicted"/>
<dbReference type="AlphaFoldDB" id="A0A0B6S3P4"/>
<dbReference type="HOGENOM" id="CLU_796624_0_0_4"/>
<evidence type="ECO:0008006" key="3">
    <source>
        <dbReference type="Google" id="ProtNLM"/>
    </source>
</evidence>
<dbReference type="InterPro" id="IPR027417">
    <property type="entry name" value="P-loop_NTPase"/>
</dbReference>
<protein>
    <recommendedName>
        <fullName evidence="3">HPr kinase</fullName>
    </recommendedName>
</protein>
<organism evidence="1 2">
    <name type="scientific">Burkholderia plantarii</name>
    <dbReference type="NCBI Taxonomy" id="41899"/>
    <lineage>
        <taxon>Bacteria</taxon>
        <taxon>Pseudomonadati</taxon>
        <taxon>Pseudomonadota</taxon>
        <taxon>Betaproteobacteria</taxon>
        <taxon>Burkholderiales</taxon>
        <taxon>Burkholderiaceae</taxon>
        <taxon>Burkholderia</taxon>
    </lineage>
</organism>
<gene>
    <name evidence="1" type="ORF">BGL_2c09610</name>
</gene>
<dbReference type="Gene3D" id="3.40.50.300">
    <property type="entry name" value="P-loop containing nucleotide triphosphate hydrolases"/>
    <property type="match status" value="1"/>
</dbReference>
<reference evidence="2" key="1">
    <citation type="submission" date="2011-03" db="EMBL/GenBank/DDBJ databases">
        <authorList>
            <person name="Voget S."/>
            <person name="Streit W.R."/>
            <person name="Jaeger K.E."/>
            <person name="Daniel R."/>
        </authorList>
    </citation>
    <scope>NUCLEOTIDE SEQUENCE [LARGE SCALE GENOMIC DNA]</scope>
    <source>
        <strain evidence="2">PG1</strain>
    </source>
</reference>
<evidence type="ECO:0000313" key="1">
    <source>
        <dbReference type="EMBL" id="AJK49039.1"/>
    </source>
</evidence>
<name>A0A0B6S3P4_BURPL</name>
<dbReference type="SUPFAM" id="SSF53795">
    <property type="entry name" value="PEP carboxykinase-like"/>
    <property type="match status" value="1"/>
</dbReference>
<dbReference type="Proteomes" id="UP000031838">
    <property type="component" value="Chromosome 2"/>
</dbReference>
<reference evidence="1 2" key="2">
    <citation type="journal article" date="2016" name="Appl. Microbiol. Biotechnol.">
        <title>Mutations improving production and secretion of extracellular lipase by Burkholderia glumae PG1.</title>
        <authorList>
            <person name="Knapp A."/>
            <person name="Voget S."/>
            <person name="Gao R."/>
            <person name="Zaburannyi N."/>
            <person name="Krysciak D."/>
            <person name="Breuer M."/>
            <person name="Hauer B."/>
            <person name="Streit W.R."/>
            <person name="Muller R."/>
            <person name="Daniel R."/>
            <person name="Jaeger K.E."/>
        </authorList>
    </citation>
    <scope>NUCLEOTIDE SEQUENCE [LARGE SCALE GENOMIC DNA]</scope>
    <source>
        <strain evidence="1 2">PG1</strain>
    </source>
</reference>
<accession>A0A0B6S3P4</accession>
<dbReference type="KEGG" id="bgp:BGL_2c09610"/>